<gene>
    <name evidence="3" type="ORF">QO014_004736</name>
</gene>
<dbReference type="SUPFAM" id="SSF89733">
    <property type="entry name" value="L-sulfolactate dehydrogenase-like"/>
    <property type="match status" value="1"/>
</dbReference>
<evidence type="ECO:0000313" key="3">
    <source>
        <dbReference type="EMBL" id="MDQ0440321.1"/>
    </source>
</evidence>
<dbReference type="PANTHER" id="PTHR11091:SF0">
    <property type="entry name" value="MALATE DEHYDROGENASE"/>
    <property type="match status" value="1"/>
</dbReference>
<sequence length="344" mass="35944">MKKPVPGARRVPFDRLIECLTGIFERHGCSASVAAILAENCASAERDAAESHGLFRMPGYVSTLRSGWVDGRALPVVEDVAPGFVRVDAQNGFTQPALAAGRALLIEKVRTNGIAIIAIRNSHHFAALSLDVEPFASEGFVALAFINSMAVVVPHGAKAAVFGTNPIAFASPRADGPPVVFDMATSAMAHGDVSLAARENRPVPPGIGVDSAGQPTTDAAAILGGGALLPFGGHKGSAIAMMIEILCAAIVGSRFSYEVDWSSHPGAKTPNTGETIIVIDPNRGNSGLAPFAARVEELIGEMQEAGQERLPGDRRQAARRERLREGIPLSPAAIAMIEELGGHL</sequence>
<reference evidence="3 4" key="1">
    <citation type="submission" date="2023-07" db="EMBL/GenBank/DDBJ databases">
        <title>Genomic Encyclopedia of Type Strains, Phase IV (KMG-IV): sequencing the most valuable type-strain genomes for metagenomic binning, comparative biology and taxonomic classification.</title>
        <authorList>
            <person name="Goeker M."/>
        </authorList>
    </citation>
    <scope>NUCLEOTIDE SEQUENCE [LARGE SCALE GENOMIC DNA]</scope>
    <source>
        <strain evidence="3 4">B6-8</strain>
    </source>
</reference>
<protein>
    <submittedName>
        <fullName evidence="3">Delta1-piperideine-2-carboxylate reductase</fullName>
        <ecNumber evidence="3">1.5.1.21</ecNumber>
    </submittedName>
</protein>
<dbReference type="EC" id="1.5.1.21" evidence="3"/>
<dbReference type="InterPro" id="IPR036111">
    <property type="entry name" value="Mal/L-sulfo/L-lacto_DH-like_sf"/>
</dbReference>
<dbReference type="Gene3D" id="3.30.1370.60">
    <property type="entry name" value="Hypothetical oxidoreductase yiak, domain 2"/>
    <property type="match status" value="1"/>
</dbReference>
<evidence type="ECO:0000313" key="4">
    <source>
        <dbReference type="Proteomes" id="UP001241603"/>
    </source>
</evidence>
<evidence type="ECO:0000256" key="1">
    <source>
        <dbReference type="ARBA" id="ARBA00006056"/>
    </source>
</evidence>
<dbReference type="Proteomes" id="UP001241603">
    <property type="component" value="Unassembled WGS sequence"/>
</dbReference>
<dbReference type="InterPro" id="IPR003767">
    <property type="entry name" value="Malate/L-lactate_DH-like"/>
</dbReference>
<accession>A0ABU0HFM2</accession>
<dbReference type="InterPro" id="IPR043143">
    <property type="entry name" value="Mal/L-sulf/L-lact_DH-like_NADP"/>
</dbReference>
<dbReference type="RefSeq" id="WP_266351205.1">
    <property type="nucleotide sequence ID" value="NZ_JAPKNG010000008.1"/>
</dbReference>
<dbReference type="GO" id="GO:0047125">
    <property type="term" value="F:delta1-piperideine-2-carboxylate reductase activity"/>
    <property type="evidence" value="ECO:0007669"/>
    <property type="project" value="UniProtKB-EC"/>
</dbReference>
<dbReference type="PANTHER" id="PTHR11091">
    <property type="entry name" value="OXIDOREDUCTASE-RELATED"/>
    <property type="match status" value="1"/>
</dbReference>
<comment type="similarity">
    <text evidence="1">Belongs to the LDH2/MDH2 oxidoreductase family.</text>
</comment>
<proteinExistence type="inferred from homology"/>
<dbReference type="Pfam" id="PF02615">
    <property type="entry name" value="Ldh_2"/>
    <property type="match status" value="1"/>
</dbReference>
<name>A0ABU0HFM2_9HYPH</name>
<dbReference type="EMBL" id="JAUSVO010000008">
    <property type="protein sequence ID" value="MDQ0440321.1"/>
    <property type="molecule type" value="Genomic_DNA"/>
</dbReference>
<dbReference type="Gene3D" id="1.10.1530.10">
    <property type="match status" value="1"/>
</dbReference>
<dbReference type="InterPro" id="IPR043144">
    <property type="entry name" value="Mal/L-sulf/L-lact_DH-like_ah"/>
</dbReference>
<keyword evidence="4" id="KW-1185">Reference proteome</keyword>
<comment type="caution">
    <text evidence="3">The sequence shown here is derived from an EMBL/GenBank/DDBJ whole genome shotgun (WGS) entry which is preliminary data.</text>
</comment>
<keyword evidence="2 3" id="KW-0560">Oxidoreductase</keyword>
<evidence type="ECO:0000256" key="2">
    <source>
        <dbReference type="ARBA" id="ARBA00023002"/>
    </source>
</evidence>
<organism evidence="3 4">
    <name type="scientific">Kaistia dalseonensis</name>
    <dbReference type="NCBI Taxonomy" id="410840"/>
    <lineage>
        <taxon>Bacteria</taxon>
        <taxon>Pseudomonadati</taxon>
        <taxon>Pseudomonadota</taxon>
        <taxon>Alphaproteobacteria</taxon>
        <taxon>Hyphomicrobiales</taxon>
        <taxon>Kaistiaceae</taxon>
        <taxon>Kaistia</taxon>
    </lineage>
</organism>